<keyword evidence="2" id="KW-1185">Reference proteome</keyword>
<name>A0ABV9Q4J7_9BACL</name>
<dbReference type="RefSeq" id="WP_380027920.1">
    <property type="nucleotide sequence ID" value="NZ_JBHSHC010000129.1"/>
</dbReference>
<organism evidence="1 2">
    <name type="scientific">Effusibacillus consociatus</name>
    <dbReference type="NCBI Taxonomy" id="1117041"/>
    <lineage>
        <taxon>Bacteria</taxon>
        <taxon>Bacillati</taxon>
        <taxon>Bacillota</taxon>
        <taxon>Bacilli</taxon>
        <taxon>Bacillales</taxon>
        <taxon>Alicyclobacillaceae</taxon>
        <taxon>Effusibacillus</taxon>
    </lineage>
</organism>
<accession>A0ABV9Q4J7</accession>
<evidence type="ECO:0000313" key="2">
    <source>
        <dbReference type="Proteomes" id="UP001596002"/>
    </source>
</evidence>
<protein>
    <submittedName>
        <fullName evidence="1">Uncharacterized protein</fullName>
    </submittedName>
</protein>
<comment type="caution">
    <text evidence="1">The sequence shown here is derived from an EMBL/GenBank/DDBJ whole genome shotgun (WGS) entry which is preliminary data.</text>
</comment>
<reference evidence="2" key="1">
    <citation type="journal article" date="2019" name="Int. J. Syst. Evol. Microbiol.">
        <title>The Global Catalogue of Microorganisms (GCM) 10K type strain sequencing project: providing services to taxonomists for standard genome sequencing and annotation.</title>
        <authorList>
            <consortium name="The Broad Institute Genomics Platform"/>
            <consortium name="The Broad Institute Genome Sequencing Center for Infectious Disease"/>
            <person name="Wu L."/>
            <person name="Ma J."/>
        </authorList>
    </citation>
    <scope>NUCLEOTIDE SEQUENCE [LARGE SCALE GENOMIC DNA]</scope>
    <source>
        <strain evidence="2">WYCCWR 12678</strain>
    </source>
</reference>
<dbReference type="EMBL" id="JBHSHC010000129">
    <property type="protein sequence ID" value="MFC4769421.1"/>
    <property type="molecule type" value="Genomic_DNA"/>
</dbReference>
<gene>
    <name evidence="1" type="ORF">ACFO8Q_18995</name>
</gene>
<proteinExistence type="predicted"/>
<sequence>MDKKKNVLAILSGTLLAVVAFAGYSAYAENNPMAEKLVQLKNEFRIADEELKTIKDPQVSENKGRLLKQKSVEIGQLEKQLNPPTSEQKLKEKIDGAEVDVAMQEQYLKVGMNGKYQYLIEKLQPAHEIIERVKANKEGKTADELLKDIEQVYAIMKAVSKEIPANPNPVPAP</sequence>
<dbReference type="Proteomes" id="UP001596002">
    <property type="component" value="Unassembled WGS sequence"/>
</dbReference>
<evidence type="ECO:0000313" key="1">
    <source>
        <dbReference type="EMBL" id="MFC4769421.1"/>
    </source>
</evidence>